<name>A0A8S9ZXM5_9BILA</name>
<dbReference type="PANTHER" id="PTHR12479">
    <property type="entry name" value="LYSOSOMAL-ASSOCIATED TRANSMEMBRANE PROTEIN"/>
    <property type="match status" value="1"/>
</dbReference>
<comment type="subcellular location">
    <subcellularLocation>
        <location evidence="1">Endomembrane system</location>
        <topology evidence="1">Multi-pass membrane protein</topology>
    </subcellularLocation>
</comment>
<evidence type="ECO:0000313" key="6">
    <source>
        <dbReference type="EMBL" id="KAF7637914.1"/>
    </source>
</evidence>
<proteinExistence type="predicted"/>
<dbReference type="PANTHER" id="PTHR12479:SF11">
    <property type="entry name" value="PROTEIN CBG14497"/>
    <property type="match status" value="1"/>
</dbReference>
<organism evidence="6 7">
    <name type="scientific">Meloidogyne graminicola</name>
    <dbReference type="NCBI Taxonomy" id="189291"/>
    <lineage>
        <taxon>Eukaryota</taxon>
        <taxon>Metazoa</taxon>
        <taxon>Ecdysozoa</taxon>
        <taxon>Nematoda</taxon>
        <taxon>Chromadorea</taxon>
        <taxon>Rhabditida</taxon>
        <taxon>Tylenchina</taxon>
        <taxon>Tylenchomorpha</taxon>
        <taxon>Tylenchoidea</taxon>
        <taxon>Meloidogynidae</taxon>
        <taxon>Meloidogyninae</taxon>
        <taxon>Meloidogyne</taxon>
    </lineage>
</organism>
<dbReference type="AlphaFoldDB" id="A0A8S9ZXM5"/>
<dbReference type="GO" id="GO:0012505">
    <property type="term" value="C:endomembrane system"/>
    <property type="evidence" value="ECO:0007669"/>
    <property type="project" value="UniProtKB-SubCell"/>
</dbReference>
<sequence>MSDLPRPIQFDESSDNYRCFFNCFHIKTGSYLIAFIEIFLILIYFLNSLLILLQQKEDLDKQQKYNYWYSNYVKKAFLIESICLGFSLILILILLFGLKKNYSILLIPHLIIQFFALFCLFLLILIGIIALFTNLSLFYRLLNIISFNEFPGQSTILLSSELLFRVYAFLILYLINFLLEIWFIKIIYNCYRYFIERNNYMRYCLAYSTPLKTLNSFR</sequence>
<feature type="transmembrane region" description="Helical" evidence="5">
    <location>
        <begin position="31"/>
        <end position="53"/>
    </location>
</feature>
<keyword evidence="7" id="KW-1185">Reference proteome</keyword>
<dbReference type="GO" id="GO:0005765">
    <property type="term" value="C:lysosomal membrane"/>
    <property type="evidence" value="ECO:0007669"/>
    <property type="project" value="TreeGrafter"/>
</dbReference>
<evidence type="ECO:0000256" key="3">
    <source>
        <dbReference type="ARBA" id="ARBA00022989"/>
    </source>
</evidence>
<evidence type="ECO:0000256" key="5">
    <source>
        <dbReference type="SAM" id="Phobius"/>
    </source>
</evidence>
<reference evidence="6" key="1">
    <citation type="journal article" date="2020" name="Ecol. Evol.">
        <title>Genome structure and content of the rice root-knot nematode (Meloidogyne graminicola).</title>
        <authorList>
            <person name="Phan N.T."/>
            <person name="Danchin E.G.J."/>
            <person name="Klopp C."/>
            <person name="Perfus-Barbeoch L."/>
            <person name="Kozlowski D.K."/>
            <person name="Koutsovoulos G.D."/>
            <person name="Lopez-Roques C."/>
            <person name="Bouchez O."/>
            <person name="Zahm M."/>
            <person name="Besnard G."/>
            <person name="Bellafiore S."/>
        </authorList>
    </citation>
    <scope>NUCLEOTIDE SEQUENCE</scope>
    <source>
        <strain evidence="6">VN-18</strain>
    </source>
</reference>
<evidence type="ECO:0000313" key="7">
    <source>
        <dbReference type="Proteomes" id="UP000605970"/>
    </source>
</evidence>
<dbReference type="EMBL" id="JABEBT010000016">
    <property type="protein sequence ID" value="KAF7637914.1"/>
    <property type="molecule type" value="Genomic_DNA"/>
</dbReference>
<keyword evidence="4 5" id="KW-0472">Membrane</keyword>
<dbReference type="OrthoDB" id="5870446at2759"/>
<evidence type="ECO:0000256" key="2">
    <source>
        <dbReference type="ARBA" id="ARBA00022692"/>
    </source>
</evidence>
<protein>
    <submittedName>
        <fullName evidence="6">Lysosomal-associated transmembrane protein</fullName>
    </submittedName>
</protein>
<feature type="transmembrane region" description="Helical" evidence="5">
    <location>
        <begin position="76"/>
        <end position="98"/>
    </location>
</feature>
<feature type="transmembrane region" description="Helical" evidence="5">
    <location>
        <begin position="166"/>
        <end position="188"/>
    </location>
</feature>
<evidence type="ECO:0000256" key="4">
    <source>
        <dbReference type="ARBA" id="ARBA00023136"/>
    </source>
</evidence>
<gene>
    <name evidence="6" type="ORF">Mgra_00002617</name>
</gene>
<keyword evidence="2 5" id="KW-0812">Transmembrane</keyword>
<accession>A0A8S9ZXM5</accession>
<comment type="caution">
    <text evidence="6">The sequence shown here is derived from an EMBL/GenBank/DDBJ whole genome shotgun (WGS) entry which is preliminary data.</text>
</comment>
<keyword evidence="3 5" id="KW-1133">Transmembrane helix</keyword>
<dbReference type="Proteomes" id="UP000605970">
    <property type="component" value="Unassembled WGS sequence"/>
</dbReference>
<evidence type="ECO:0000256" key="1">
    <source>
        <dbReference type="ARBA" id="ARBA00004127"/>
    </source>
</evidence>
<feature type="transmembrane region" description="Helical" evidence="5">
    <location>
        <begin position="110"/>
        <end position="132"/>
    </location>
</feature>
<dbReference type="InterPro" id="IPR051115">
    <property type="entry name" value="LAPTM_transporter"/>
</dbReference>